<protein>
    <submittedName>
        <fullName evidence="2">Helix-turn-helix domain protein</fullName>
    </submittedName>
</protein>
<evidence type="ECO:0000313" key="2">
    <source>
        <dbReference type="EMBL" id="DAE02506.1"/>
    </source>
</evidence>
<dbReference type="InterPro" id="IPR010982">
    <property type="entry name" value="Lambda_DNA-bd_dom_sf"/>
</dbReference>
<accession>A0A8S5P673</accession>
<dbReference type="PROSITE" id="PS50943">
    <property type="entry name" value="HTH_CROC1"/>
    <property type="match status" value="1"/>
</dbReference>
<dbReference type="GO" id="GO:0003677">
    <property type="term" value="F:DNA binding"/>
    <property type="evidence" value="ECO:0007669"/>
    <property type="project" value="InterPro"/>
</dbReference>
<dbReference type="Gene3D" id="1.10.260.40">
    <property type="entry name" value="lambda repressor-like DNA-binding domains"/>
    <property type="match status" value="1"/>
</dbReference>
<dbReference type="EMBL" id="BK015347">
    <property type="protein sequence ID" value="DAE02506.1"/>
    <property type="molecule type" value="Genomic_DNA"/>
</dbReference>
<dbReference type="InterPro" id="IPR001387">
    <property type="entry name" value="Cro/C1-type_HTH"/>
</dbReference>
<sequence length="76" mass="8808">MSETEFIDIFSDNLRDLMIERNYTQRSLAKEAELSESAITRFLQKKSMPTLRAVINLSLSLSCDVDDLIPTYDYIK</sequence>
<dbReference type="CDD" id="cd00093">
    <property type="entry name" value="HTH_XRE"/>
    <property type="match status" value="1"/>
</dbReference>
<proteinExistence type="predicted"/>
<dbReference type="Pfam" id="PF13443">
    <property type="entry name" value="HTH_26"/>
    <property type="match status" value="1"/>
</dbReference>
<organism evidence="2">
    <name type="scientific">Siphoviridae sp. ctmYS12</name>
    <dbReference type="NCBI Taxonomy" id="2825652"/>
    <lineage>
        <taxon>Viruses</taxon>
        <taxon>Duplodnaviria</taxon>
        <taxon>Heunggongvirae</taxon>
        <taxon>Uroviricota</taxon>
        <taxon>Caudoviricetes</taxon>
    </lineage>
</organism>
<dbReference type="SMART" id="SM00530">
    <property type="entry name" value="HTH_XRE"/>
    <property type="match status" value="1"/>
</dbReference>
<feature type="domain" description="HTH cro/C1-type" evidence="1">
    <location>
        <begin position="14"/>
        <end position="68"/>
    </location>
</feature>
<evidence type="ECO:0000259" key="1">
    <source>
        <dbReference type="PROSITE" id="PS50943"/>
    </source>
</evidence>
<reference evidence="2" key="1">
    <citation type="journal article" date="2021" name="Proc. Natl. Acad. Sci. U.S.A.">
        <title>A Catalog of Tens of Thousands of Viruses from Human Metagenomes Reveals Hidden Associations with Chronic Diseases.</title>
        <authorList>
            <person name="Tisza M.J."/>
            <person name="Buck C.B."/>
        </authorList>
    </citation>
    <scope>NUCLEOTIDE SEQUENCE</scope>
    <source>
        <strain evidence="2">CtmYS12</strain>
    </source>
</reference>
<dbReference type="SUPFAM" id="SSF47413">
    <property type="entry name" value="lambda repressor-like DNA-binding domains"/>
    <property type="match status" value="1"/>
</dbReference>
<name>A0A8S5P673_9CAUD</name>